<evidence type="ECO:0000313" key="7">
    <source>
        <dbReference type="EMBL" id="CAA6390960.1"/>
    </source>
</evidence>
<proteinExistence type="predicted"/>
<sequence>MKVGEHLYTYKAKCTKVIDGDTLDIVIDFGFNTYGKRRVRLLGVDTPERSQTNYKEATQFTRSCVENKDIYIQSHKSDSFGRYLAKVWFENERCLNEELKKSGLLKENSKWNKEE</sequence>
<dbReference type="EMBL" id="CACTOE010000031">
    <property type="protein sequence ID" value="CAA4168238.1"/>
    <property type="molecule type" value="Genomic_DNA"/>
</dbReference>
<feature type="domain" description="TNase-like" evidence="1">
    <location>
        <begin position="8"/>
        <end position="115"/>
    </location>
</feature>
<evidence type="ECO:0000313" key="10">
    <source>
        <dbReference type="EMBL" id="RZH95689.1"/>
    </source>
</evidence>
<dbReference type="PROSITE" id="PS50830">
    <property type="entry name" value="TNASE_3"/>
    <property type="match status" value="1"/>
</dbReference>
<evidence type="ECO:0000313" key="12">
    <source>
        <dbReference type="Proteomes" id="UP000442696"/>
    </source>
</evidence>
<evidence type="ECO:0000259" key="1">
    <source>
        <dbReference type="PROSITE" id="PS50830"/>
    </source>
</evidence>
<dbReference type="Proteomes" id="UP000459586">
    <property type="component" value="Unassembled WGS sequence"/>
</dbReference>
<dbReference type="EMBL" id="CACURZ010000022">
    <property type="protein sequence ID" value="CAA6390960.1"/>
    <property type="molecule type" value="Genomic_DNA"/>
</dbReference>
<evidence type="ECO:0000313" key="5">
    <source>
        <dbReference type="EMBL" id="CAA4706841.1"/>
    </source>
</evidence>
<evidence type="ECO:0000313" key="8">
    <source>
        <dbReference type="EMBL" id="CAC5811352.1"/>
    </source>
</evidence>
<comment type="caution">
    <text evidence="5">The sequence shown here is derived from an EMBL/GenBank/DDBJ whole genome shotgun (WGS) entry which is preliminary data.</text>
</comment>
<evidence type="ECO:0000313" key="15">
    <source>
        <dbReference type="Proteomes" id="UP000443708"/>
    </source>
</evidence>
<accession>A0A0Z0TZX4</accession>
<keyword evidence="5" id="KW-0378">Hydrolase</keyword>
<evidence type="ECO:0000313" key="16">
    <source>
        <dbReference type="Proteomes" id="UP000459586"/>
    </source>
</evidence>
<evidence type="ECO:0000313" key="13">
    <source>
        <dbReference type="Proteomes" id="UP000442782"/>
    </source>
</evidence>
<gene>
    <name evidence="5" type="primary">nucH_2</name>
    <name evidence="10" type="ORF">EIG94_01770</name>
    <name evidence="3" type="ORF">SAMEA1029512_02733</name>
    <name evidence="2" type="ORF">SAMEA1029528_02718</name>
    <name evidence="4" type="ORF">SAMEA2078260_02683</name>
    <name evidence="6" type="ORF">SAMEA2078588_02693</name>
    <name evidence="7" type="ORF">SAMEA2080344_02651</name>
    <name evidence="5" type="ORF">SAMEA2081063_02696</name>
    <name evidence="8" type="ORF">SAMEA4008575_02778</name>
    <name evidence="9" type="ORF">SAMEA70146418_02858</name>
</gene>
<protein>
    <submittedName>
        <fullName evidence="10">Nuclease</fullName>
    </submittedName>
    <submittedName>
        <fullName evidence="5">Phage protein</fullName>
        <ecNumber evidence="5">3.1.31.1</ecNumber>
    </submittedName>
</protein>
<dbReference type="Proteomes" id="UP000507112">
    <property type="component" value="Unassembled WGS sequence"/>
</dbReference>
<dbReference type="EMBL" id="RQTC01000017">
    <property type="protein sequence ID" value="RZH95689.1"/>
    <property type="molecule type" value="Genomic_DNA"/>
</dbReference>
<reference evidence="10 11" key="1">
    <citation type="submission" date="2018-11" db="EMBL/GenBank/DDBJ databases">
        <title>Genomic profiling of Staphylococcus species from a Poultry farm system in KwaZulu-Natal, South Africa.</title>
        <authorList>
            <person name="Amoako D.G."/>
            <person name="Somboro A.M."/>
            <person name="Abia A.L.K."/>
            <person name="Bester L.A."/>
            <person name="Essack S.Y."/>
        </authorList>
    </citation>
    <scope>NUCLEOTIDE SEQUENCE [LARGE SCALE GENOMIC DNA]</scope>
    <source>
        <strain evidence="10 11">SA9</strain>
    </source>
</reference>
<evidence type="ECO:0000313" key="9">
    <source>
        <dbReference type="EMBL" id="CAC8239067.1"/>
    </source>
</evidence>
<dbReference type="EMBL" id="CACTPI010000021">
    <property type="protein sequence ID" value="CAA4167510.1"/>
    <property type="molecule type" value="Genomic_DNA"/>
</dbReference>
<dbReference type="Proteomes" id="UP000443506">
    <property type="component" value="Unassembled WGS sequence"/>
</dbReference>
<evidence type="ECO:0000313" key="6">
    <source>
        <dbReference type="EMBL" id="CAA6129313.1"/>
    </source>
</evidence>
<evidence type="ECO:0000313" key="14">
    <source>
        <dbReference type="Proteomes" id="UP000443506"/>
    </source>
</evidence>
<dbReference type="SUPFAM" id="SSF50199">
    <property type="entry name" value="Staphylococcal nuclease"/>
    <property type="match status" value="1"/>
</dbReference>
<evidence type="ECO:0000313" key="19">
    <source>
        <dbReference type="Proteomes" id="UP000507112"/>
    </source>
</evidence>
<dbReference type="RefSeq" id="WP_000862563.1">
    <property type="nucleotide sequence ID" value="NZ_AP025249.1"/>
</dbReference>
<dbReference type="EMBL" id="CACTQT010000023">
    <property type="protein sequence ID" value="CAA4399540.1"/>
    <property type="molecule type" value="Genomic_DNA"/>
</dbReference>
<dbReference type="AlphaFoldDB" id="A0A0Z0TZX4"/>
<evidence type="ECO:0000313" key="2">
    <source>
        <dbReference type="EMBL" id="CAA4167510.1"/>
    </source>
</evidence>
<dbReference type="Proteomes" id="UP000505390">
    <property type="component" value="Unassembled WGS sequence"/>
</dbReference>
<dbReference type="Proteomes" id="UP000442782">
    <property type="component" value="Unassembled WGS sequence"/>
</dbReference>
<evidence type="ECO:0000313" key="3">
    <source>
        <dbReference type="EMBL" id="CAA4168238.1"/>
    </source>
</evidence>
<dbReference type="InterPro" id="IPR016071">
    <property type="entry name" value="Staphylococal_nuclease_OB-fold"/>
</dbReference>
<evidence type="ECO:0000313" key="18">
    <source>
        <dbReference type="Proteomes" id="UP000505390"/>
    </source>
</evidence>
<dbReference type="OMA" id="RINAPEM"/>
<name>A0A0Z0TZX4_STAAU</name>
<dbReference type="EMBL" id="CAIGXB010000017">
    <property type="protein sequence ID" value="CAC5811352.1"/>
    <property type="molecule type" value="Genomic_DNA"/>
</dbReference>
<dbReference type="Gene3D" id="2.40.50.90">
    <property type="match status" value="1"/>
</dbReference>
<organism evidence="5 14">
    <name type="scientific">Staphylococcus aureus</name>
    <dbReference type="NCBI Taxonomy" id="1280"/>
    <lineage>
        <taxon>Bacteria</taxon>
        <taxon>Bacillati</taxon>
        <taxon>Bacillota</taxon>
        <taxon>Bacilli</taxon>
        <taxon>Bacillales</taxon>
        <taxon>Staphylococcaceae</taxon>
        <taxon>Staphylococcus</taxon>
    </lineage>
</organism>
<evidence type="ECO:0000313" key="11">
    <source>
        <dbReference type="Proteomes" id="UP000293434"/>
    </source>
</evidence>
<dbReference type="Proteomes" id="UP000443708">
    <property type="component" value="Unassembled WGS sequence"/>
</dbReference>
<dbReference type="Proteomes" id="UP000459702">
    <property type="component" value="Unassembled WGS sequence"/>
</dbReference>
<evidence type="ECO:0000313" key="17">
    <source>
        <dbReference type="Proteomes" id="UP000459702"/>
    </source>
</evidence>
<dbReference type="Pfam" id="PF00565">
    <property type="entry name" value="SNase"/>
    <property type="match status" value="1"/>
</dbReference>
<dbReference type="Proteomes" id="UP000442696">
    <property type="component" value="Unassembled WGS sequence"/>
</dbReference>
<dbReference type="GO" id="GO:1990599">
    <property type="term" value="F:3' overhang single-stranded DNA endodeoxyribonuclease activity"/>
    <property type="evidence" value="ECO:0007669"/>
    <property type="project" value="UniProtKB-EC"/>
</dbReference>
<reference evidence="12 13" key="2">
    <citation type="submission" date="2019-12" db="EMBL/GenBank/DDBJ databases">
        <authorList>
            <consortium name="Pathogen Informatics"/>
        </authorList>
    </citation>
    <scope>NUCLEOTIDE SEQUENCE [LARGE SCALE GENOMIC DNA]</scope>
    <source>
        <strain evidence="9 19">MOS105</strain>
        <strain evidence="2 15">S040_N01_C01</strain>
        <strain evidence="3 13">S087_N01_C01</strain>
        <strain evidence="8 18">SG160</strain>
        <strain evidence="6 17">T012_N10_C04</strain>
        <strain evidence="4 12">T012_N16_C08</strain>
        <strain evidence="5 14">T065_N03_C06</strain>
        <strain evidence="7 16">T197_A02_C01</strain>
    </source>
</reference>
<dbReference type="EMBL" id="CACUNS010000024">
    <property type="protein sequence ID" value="CAA6129313.1"/>
    <property type="molecule type" value="Genomic_DNA"/>
</dbReference>
<dbReference type="EMBL" id="CACTWD010000024">
    <property type="protein sequence ID" value="CAA4706841.1"/>
    <property type="molecule type" value="Genomic_DNA"/>
</dbReference>
<evidence type="ECO:0000313" key="4">
    <source>
        <dbReference type="EMBL" id="CAA4399540.1"/>
    </source>
</evidence>
<dbReference type="EMBL" id="CAIIGD010000018">
    <property type="protein sequence ID" value="CAC8239067.1"/>
    <property type="molecule type" value="Genomic_DNA"/>
</dbReference>
<dbReference type="InterPro" id="IPR035437">
    <property type="entry name" value="SNase_OB-fold_sf"/>
</dbReference>
<dbReference type="Proteomes" id="UP000293434">
    <property type="component" value="Unassembled WGS sequence"/>
</dbReference>
<dbReference type="EC" id="3.1.31.1" evidence="5"/>
<dbReference type="SMART" id="SM00318">
    <property type="entry name" value="SNc"/>
    <property type="match status" value="1"/>
</dbReference>